<accession>A0A7W9KIK2</accession>
<reference evidence="1 2" key="1">
    <citation type="submission" date="2020-08" db="EMBL/GenBank/DDBJ databases">
        <title>Sequencing the genomes of 1000 actinobacteria strains.</title>
        <authorList>
            <person name="Klenk H.-P."/>
        </authorList>
    </citation>
    <scope>NUCLEOTIDE SEQUENCE [LARGE SCALE GENOMIC DNA]</scope>
    <source>
        <strain evidence="1 2">DSM 43851</strain>
    </source>
</reference>
<evidence type="ECO:0000313" key="2">
    <source>
        <dbReference type="Proteomes" id="UP000585638"/>
    </source>
</evidence>
<comment type="caution">
    <text evidence="1">The sequence shown here is derived from an EMBL/GenBank/DDBJ whole genome shotgun (WGS) entry which is preliminary data.</text>
</comment>
<name>A0A7W9KIK2_9PSEU</name>
<dbReference type="RefSeq" id="WP_184863979.1">
    <property type="nucleotide sequence ID" value="NZ_BAAAWY010000001.1"/>
</dbReference>
<proteinExistence type="predicted"/>
<protein>
    <submittedName>
        <fullName evidence="1">Uncharacterized protein</fullName>
    </submittedName>
</protein>
<keyword evidence="2" id="KW-1185">Reference proteome</keyword>
<dbReference type="EMBL" id="JACHIR010000001">
    <property type="protein sequence ID" value="MBB5892938.1"/>
    <property type="molecule type" value="Genomic_DNA"/>
</dbReference>
<dbReference type="Proteomes" id="UP000585638">
    <property type="component" value="Unassembled WGS sequence"/>
</dbReference>
<dbReference type="AlphaFoldDB" id="A0A7W9KIK2"/>
<organism evidence="1 2">
    <name type="scientific">Kutzneria kofuensis</name>
    <dbReference type="NCBI Taxonomy" id="103725"/>
    <lineage>
        <taxon>Bacteria</taxon>
        <taxon>Bacillati</taxon>
        <taxon>Actinomycetota</taxon>
        <taxon>Actinomycetes</taxon>
        <taxon>Pseudonocardiales</taxon>
        <taxon>Pseudonocardiaceae</taxon>
        <taxon>Kutzneria</taxon>
    </lineage>
</organism>
<sequence length="141" mass="15736">MHSQRVPVLCPDHLPDGLCRMVAQIVDDITVALPTVHPKLRVEVGDPAGRPLLTFTVWFDHVRRTAFGVPVRMLRASVEQLRGDLAAKLQNAFVEEYGKPLPPCPGHEHSLAPEVRDVAVWLCPYDPGHWSCRIGDYRAEG</sequence>
<gene>
    <name evidence="1" type="ORF">BJ998_004134</name>
</gene>
<evidence type="ECO:0000313" key="1">
    <source>
        <dbReference type="EMBL" id="MBB5892938.1"/>
    </source>
</evidence>